<keyword evidence="4" id="KW-0233">DNA recombination</keyword>
<evidence type="ECO:0000256" key="4">
    <source>
        <dbReference type="ARBA" id="ARBA00023172"/>
    </source>
</evidence>
<evidence type="ECO:0000256" key="1">
    <source>
        <dbReference type="ARBA" id="ARBA00008857"/>
    </source>
</evidence>
<keyword evidence="2" id="KW-0229">DNA integration</keyword>
<reference evidence="6 7" key="1">
    <citation type="submission" date="2019-09" db="EMBL/GenBank/DDBJ databases">
        <title>Hybrid Assembly of the complete Genome of the Deep-Sea Bacterium Moritella marina from long Nanopore and Illumina reads.</title>
        <authorList>
            <person name="Magin S."/>
            <person name="Georgoulis A."/>
            <person name="Papadimitriou K."/>
            <person name="Iliakis G."/>
            <person name="Vorgias C.E."/>
        </authorList>
    </citation>
    <scope>NUCLEOTIDE SEQUENCE [LARGE SCALE GENOMIC DNA]</scope>
    <source>
        <strain evidence="6 7">MP-1</strain>
    </source>
</reference>
<dbReference type="InterPro" id="IPR050090">
    <property type="entry name" value="Tyrosine_recombinase_XerCD"/>
</dbReference>
<keyword evidence="3" id="KW-0238">DNA-binding</keyword>
<evidence type="ECO:0000259" key="5">
    <source>
        <dbReference type="PROSITE" id="PS51898"/>
    </source>
</evidence>
<evidence type="ECO:0000256" key="2">
    <source>
        <dbReference type="ARBA" id="ARBA00022908"/>
    </source>
</evidence>
<evidence type="ECO:0000256" key="3">
    <source>
        <dbReference type="ARBA" id="ARBA00023125"/>
    </source>
</evidence>
<dbReference type="CDD" id="cd00397">
    <property type="entry name" value="DNA_BRE_C"/>
    <property type="match status" value="1"/>
</dbReference>
<dbReference type="AlphaFoldDB" id="A0A5J6WNI3"/>
<dbReference type="PANTHER" id="PTHR30349:SF41">
    <property type="entry name" value="INTEGRASE_RECOMBINASE PROTEIN MJ0367-RELATED"/>
    <property type="match status" value="1"/>
</dbReference>
<dbReference type="GO" id="GO:0003677">
    <property type="term" value="F:DNA binding"/>
    <property type="evidence" value="ECO:0007669"/>
    <property type="project" value="UniProtKB-KW"/>
</dbReference>
<comment type="similarity">
    <text evidence="1">Belongs to the 'phage' integrase family.</text>
</comment>
<sequence>MNVKKFKFNSGESYSILMGDNGLPMDYPNLFMTINHRNASDATSTCHANFEHIKYLYEICTFLNIDIEERCKRGDFVLRAELETLIKWAKRTVPSFREHVARNKGKNIVEFTPRRNKLESARQIIVVEDEKDISSHTSYNRITTFASYIGWLEQYLFPSKIGKTKELLKSLRPKKFSAEGDIERDERIIDHLNKDSAYTGIESDDYDDVGKYKSLTRIQIIRILDVIRPDSSDNPWVGVDARYRNQLIINMLEAIGNRRGELARIRIQDIKTSTKNGRRYLSIRKNSDLNDKRADTPSAKTLGRLVPIDSRLSEMIDNYIINHRSNIQDVGKIPYLFVTHHHRVKKPNALSMGAVNKICRQVSKVVGFRVHPHAFRHSWNDRFSDNADRRIKEGKVTHAKSESDRQKLMGWREGSDSGKKYSMRHDDERAILTGLELQEKNSTEIMSIVGAYDEDIPM</sequence>
<dbReference type="GO" id="GO:0006310">
    <property type="term" value="P:DNA recombination"/>
    <property type="evidence" value="ECO:0007669"/>
    <property type="project" value="UniProtKB-KW"/>
</dbReference>
<dbReference type="Proteomes" id="UP000327424">
    <property type="component" value="Chromosome"/>
</dbReference>
<proteinExistence type="inferred from homology"/>
<accession>A0A5J6WNI3</accession>
<protein>
    <submittedName>
        <fullName evidence="6">Site-specific integrase</fullName>
    </submittedName>
</protein>
<dbReference type="OrthoDB" id="6819422at2"/>
<dbReference type="KEGG" id="mmaa:FR932_18825"/>
<keyword evidence="7" id="KW-1185">Reference proteome</keyword>
<dbReference type="Gene3D" id="1.10.443.10">
    <property type="entry name" value="Intergrase catalytic core"/>
    <property type="match status" value="1"/>
</dbReference>
<dbReference type="InterPro" id="IPR011010">
    <property type="entry name" value="DNA_brk_join_enz"/>
</dbReference>
<name>A0A5J6WNI3_MORMI</name>
<dbReference type="GO" id="GO:0015074">
    <property type="term" value="P:DNA integration"/>
    <property type="evidence" value="ECO:0007669"/>
    <property type="project" value="UniProtKB-KW"/>
</dbReference>
<evidence type="ECO:0000313" key="7">
    <source>
        <dbReference type="Proteomes" id="UP000327424"/>
    </source>
</evidence>
<dbReference type="InterPro" id="IPR013762">
    <property type="entry name" value="Integrase-like_cat_sf"/>
</dbReference>
<dbReference type="PANTHER" id="PTHR30349">
    <property type="entry name" value="PHAGE INTEGRASE-RELATED"/>
    <property type="match status" value="1"/>
</dbReference>
<gene>
    <name evidence="6" type="ORF">FR932_18825</name>
</gene>
<dbReference type="SUPFAM" id="SSF56349">
    <property type="entry name" value="DNA breaking-rejoining enzymes"/>
    <property type="match status" value="1"/>
</dbReference>
<dbReference type="EMBL" id="CP044399">
    <property type="protein sequence ID" value="QFI39716.1"/>
    <property type="molecule type" value="Genomic_DNA"/>
</dbReference>
<evidence type="ECO:0000313" key="6">
    <source>
        <dbReference type="EMBL" id="QFI39716.1"/>
    </source>
</evidence>
<dbReference type="RefSeq" id="WP_019440676.1">
    <property type="nucleotide sequence ID" value="NZ_ALOE01000010.1"/>
</dbReference>
<organism evidence="6 7">
    <name type="scientific">Moritella marina ATCC 15381</name>
    <dbReference type="NCBI Taxonomy" id="1202962"/>
    <lineage>
        <taxon>Bacteria</taxon>
        <taxon>Pseudomonadati</taxon>
        <taxon>Pseudomonadota</taxon>
        <taxon>Gammaproteobacteria</taxon>
        <taxon>Alteromonadales</taxon>
        <taxon>Moritellaceae</taxon>
        <taxon>Moritella</taxon>
    </lineage>
</organism>
<dbReference type="InterPro" id="IPR002104">
    <property type="entry name" value="Integrase_catalytic"/>
</dbReference>
<dbReference type="Pfam" id="PF00589">
    <property type="entry name" value="Phage_integrase"/>
    <property type="match status" value="1"/>
</dbReference>
<feature type="domain" description="Tyr recombinase" evidence="5">
    <location>
        <begin position="210"/>
        <end position="436"/>
    </location>
</feature>
<dbReference type="PROSITE" id="PS51898">
    <property type="entry name" value="TYR_RECOMBINASE"/>
    <property type="match status" value="1"/>
</dbReference>